<name>A0ABP7U928_9FLAO</name>
<evidence type="ECO:0000259" key="1">
    <source>
        <dbReference type="Pfam" id="PF14905"/>
    </source>
</evidence>
<protein>
    <submittedName>
        <fullName evidence="2">Outer membrane beta-barrel family protein</fullName>
    </submittedName>
</protein>
<dbReference type="Pfam" id="PF14905">
    <property type="entry name" value="OMP_b-brl_3"/>
    <property type="match status" value="1"/>
</dbReference>
<reference evidence="3" key="1">
    <citation type="journal article" date="2019" name="Int. J. Syst. Evol. Microbiol.">
        <title>The Global Catalogue of Microorganisms (GCM) 10K type strain sequencing project: providing services to taxonomists for standard genome sequencing and annotation.</title>
        <authorList>
            <consortium name="The Broad Institute Genomics Platform"/>
            <consortium name="The Broad Institute Genome Sequencing Center for Infectious Disease"/>
            <person name="Wu L."/>
            <person name="Ma J."/>
        </authorList>
    </citation>
    <scope>NUCLEOTIDE SEQUENCE [LARGE SCALE GENOMIC DNA]</scope>
    <source>
        <strain evidence="3">JCM 17064</strain>
    </source>
</reference>
<dbReference type="Gene3D" id="2.170.130.10">
    <property type="entry name" value="TonB-dependent receptor, plug domain"/>
    <property type="match status" value="1"/>
</dbReference>
<sequence length="698" mass="79543">MYRKFALVTLLFTQLMFAQETPKEEEQPKALEEVVVQKQNKTFTNKNGNIKVDVANSILSNAPSVIDLLEKLPKVIVAPDKQSLSIIGKGSPLLYIDNQKADMNDINSLAMEDIKTIEIINNPSAKYEASGRAVILITRKFSKREGYKVSLTENAAFKKYFNNYSAVNANLKTGSLEFKANFNYNQIKVWESNGNTFSIPAFDIESQYLVTAVTDRPQFIYGGGLFYKINEDDYLSVNFSRTAQDDDFAITTDTFNSDGIEINSINTLNTNTENRNHTNAFLNYNHKIKSLGVDLFTGLQLTSFNQQMEGMISNDFNDVGYELAQFRNQRFGIDVASGRIDIEKTFKNEMKLELGGLYLQAKANTFFEVITANPPAANQSIYFHKEKNIAAYTQFSGTYKKLNYTLGLRGENTIVDGKYQAATEPTVAKNFINLFPKAQFEVIIDSSNTVSLNYAKTIARPDYSSTSQTSTYINPYFVWSDNINLNPTFTDEIALGYQYKDKSIRLAYYKITNPVYYSASYDNNQKLLTFTSKNFELETNLNLELTLPFKYKFWTTMNVFSASINSIEDESALINKAKPNLYYYSNHIFTLPKKMELYFTAWGITKQQLGIFERTPIFTMNAAFSKTFHKNLICSISWNDILKKITIRENFVINEVSSKGVYFTDSHSVLLTLKYSFGQIKKSDYKEKSIDDNSGRIK</sequence>
<dbReference type="InterPro" id="IPR041700">
    <property type="entry name" value="OMP_b-brl_3"/>
</dbReference>
<dbReference type="Proteomes" id="UP001500968">
    <property type="component" value="Unassembled WGS sequence"/>
</dbReference>
<organism evidence="2 3">
    <name type="scientific">Flavobacterium cheonhonense</name>
    <dbReference type="NCBI Taxonomy" id="706185"/>
    <lineage>
        <taxon>Bacteria</taxon>
        <taxon>Pseudomonadati</taxon>
        <taxon>Bacteroidota</taxon>
        <taxon>Flavobacteriia</taxon>
        <taxon>Flavobacteriales</taxon>
        <taxon>Flavobacteriaceae</taxon>
        <taxon>Flavobacterium</taxon>
    </lineage>
</organism>
<feature type="domain" description="Outer membrane protein beta-barrel" evidence="1">
    <location>
        <begin position="286"/>
        <end position="675"/>
    </location>
</feature>
<dbReference type="InterPro" id="IPR037066">
    <property type="entry name" value="Plug_dom_sf"/>
</dbReference>
<gene>
    <name evidence="2" type="ORF">GCM10022386_25040</name>
</gene>
<evidence type="ECO:0000313" key="3">
    <source>
        <dbReference type="Proteomes" id="UP001500968"/>
    </source>
</evidence>
<dbReference type="EMBL" id="BAABCR010000016">
    <property type="protein sequence ID" value="GAA4038183.1"/>
    <property type="molecule type" value="Genomic_DNA"/>
</dbReference>
<dbReference type="SUPFAM" id="SSF56935">
    <property type="entry name" value="Porins"/>
    <property type="match status" value="1"/>
</dbReference>
<accession>A0ABP7U928</accession>
<proteinExistence type="predicted"/>
<keyword evidence="3" id="KW-1185">Reference proteome</keyword>
<comment type="caution">
    <text evidence="2">The sequence shown here is derived from an EMBL/GenBank/DDBJ whole genome shotgun (WGS) entry which is preliminary data.</text>
</comment>
<dbReference type="RefSeq" id="WP_324690963.1">
    <property type="nucleotide sequence ID" value="NZ_BAABCR010000016.1"/>
</dbReference>
<evidence type="ECO:0000313" key="2">
    <source>
        <dbReference type="EMBL" id="GAA4038183.1"/>
    </source>
</evidence>